<comment type="caution">
    <text evidence="1">The sequence shown here is derived from an EMBL/GenBank/DDBJ whole genome shotgun (WGS) entry which is preliminary data.</text>
</comment>
<accession>A0A5E4CFH1</accession>
<organism evidence="1 2">
    <name type="scientific">Marmota monax</name>
    <name type="common">Woodchuck</name>
    <dbReference type="NCBI Taxonomy" id="9995"/>
    <lineage>
        <taxon>Eukaryota</taxon>
        <taxon>Metazoa</taxon>
        <taxon>Chordata</taxon>
        <taxon>Craniata</taxon>
        <taxon>Vertebrata</taxon>
        <taxon>Euteleostomi</taxon>
        <taxon>Mammalia</taxon>
        <taxon>Eutheria</taxon>
        <taxon>Euarchontoglires</taxon>
        <taxon>Glires</taxon>
        <taxon>Rodentia</taxon>
        <taxon>Sciuromorpha</taxon>
        <taxon>Sciuridae</taxon>
        <taxon>Xerinae</taxon>
        <taxon>Marmotini</taxon>
        <taxon>Marmota</taxon>
    </lineage>
</organism>
<dbReference type="EMBL" id="CABDUW010001327">
    <property type="protein sequence ID" value="VTJ80643.1"/>
    <property type="molecule type" value="Genomic_DNA"/>
</dbReference>
<proteinExistence type="predicted"/>
<reference evidence="1" key="1">
    <citation type="submission" date="2019-04" db="EMBL/GenBank/DDBJ databases">
        <authorList>
            <person name="Alioto T."/>
            <person name="Alioto T."/>
        </authorList>
    </citation>
    <scope>NUCLEOTIDE SEQUENCE [LARGE SCALE GENOMIC DNA]</scope>
</reference>
<sequence length="53" mass="6043">LKHYRSWRSGCSTERRQKADIEKLLGGGTMARITTIEAVKRKIQVLQQQADDA</sequence>
<evidence type="ECO:0000313" key="2">
    <source>
        <dbReference type="Proteomes" id="UP000335636"/>
    </source>
</evidence>
<name>A0A5E4CFH1_MARMO</name>
<dbReference type="Proteomes" id="UP000335636">
    <property type="component" value="Unassembled WGS sequence"/>
</dbReference>
<keyword evidence="2" id="KW-1185">Reference proteome</keyword>
<feature type="non-terminal residue" evidence="1">
    <location>
        <position position="1"/>
    </location>
</feature>
<evidence type="ECO:0000313" key="1">
    <source>
        <dbReference type="EMBL" id="VTJ80643.1"/>
    </source>
</evidence>
<gene>
    <name evidence="1" type="ORF">MONAX_5E033603</name>
</gene>
<dbReference type="AlphaFoldDB" id="A0A5E4CFH1"/>
<protein>
    <submittedName>
        <fullName evidence="1">Uncharacterized protein</fullName>
    </submittedName>
</protein>